<evidence type="ECO:0000256" key="8">
    <source>
        <dbReference type="ARBA" id="ARBA00023268"/>
    </source>
</evidence>
<dbReference type="InterPro" id="IPR050765">
    <property type="entry name" value="Riboflavin_Biosynth_HTPR"/>
</dbReference>
<keyword evidence="5" id="KW-0862">Zinc</keyword>
<evidence type="ECO:0000259" key="9">
    <source>
        <dbReference type="PROSITE" id="PS51747"/>
    </source>
</evidence>
<keyword evidence="7" id="KW-0560">Oxidoreductase</keyword>
<dbReference type="UniPathway" id="UPA00275">
    <property type="reaction ID" value="UER00401"/>
</dbReference>
<dbReference type="PROSITE" id="PS00903">
    <property type="entry name" value="CYT_DCMP_DEAMINASES_1"/>
    <property type="match status" value="1"/>
</dbReference>
<keyword evidence="8" id="KW-0511">Multifunctional enzyme</keyword>
<dbReference type="NCBIfam" id="TIGR00227">
    <property type="entry name" value="ribD_Cterm"/>
    <property type="match status" value="1"/>
</dbReference>
<gene>
    <name evidence="10" type="ORF">METZ01_LOCUS58250</name>
</gene>
<comment type="pathway">
    <text evidence="1">Cofactor biosynthesis; riboflavin biosynthesis; 5-amino-6-(D-ribitylamino)uracil from GTP: step 2/4.</text>
</comment>
<evidence type="ECO:0000256" key="7">
    <source>
        <dbReference type="ARBA" id="ARBA00023002"/>
    </source>
</evidence>
<dbReference type="Gene3D" id="3.40.430.10">
    <property type="entry name" value="Dihydrofolate Reductase, subunit A"/>
    <property type="match status" value="1"/>
</dbReference>
<keyword evidence="4" id="KW-0479">Metal-binding</keyword>
<dbReference type="Pfam" id="PF01872">
    <property type="entry name" value="RibD_C"/>
    <property type="match status" value="1"/>
</dbReference>
<evidence type="ECO:0000256" key="4">
    <source>
        <dbReference type="ARBA" id="ARBA00022723"/>
    </source>
</evidence>
<evidence type="ECO:0000256" key="2">
    <source>
        <dbReference type="ARBA" id="ARBA00004910"/>
    </source>
</evidence>
<dbReference type="EMBL" id="UINC01003335">
    <property type="protein sequence ID" value="SVA05396.1"/>
    <property type="molecule type" value="Genomic_DNA"/>
</dbReference>
<dbReference type="PANTHER" id="PTHR38011:SF7">
    <property type="entry name" value="2,5-DIAMINO-6-RIBOSYLAMINO-4(3H)-PYRIMIDINONE 5'-PHOSPHATE REDUCTASE"/>
    <property type="match status" value="1"/>
</dbReference>
<dbReference type="Gene3D" id="3.40.140.10">
    <property type="entry name" value="Cytidine Deaminase, domain 2"/>
    <property type="match status" value="1"/>
</dbReference>
<dbReference type="Pfam" id="PF00383">
    <property type="entry name" value="dCMP_cyt_deam_1"/>
    <property type="match status" value="1"/>
</dbReference>
<dbReference type="InterPro" id="IPR011549">
    <property type="entry name" value="RibD_C"/>
</dbReference>
<dbReference type="PIRSF" id="PIRSF006769">
    <property type="entry name" value="RibD"/>
    <property type="match status" value="1"/>
</dbReference>
<dbReference type="PROSITE" id="PS51747">
    <property type="entry name" value="CYT_DCMP_DEAMINASES_2"/>
    <property type="match status" value="1"/>
</dbReference>
<dbReference type="GO" id="GO:0050661">
    <property type="term" value="F:NADP binding"/>
    <property type="evidence" value="ECO:0007669"/>
    <property type="project" value="InterPro"/>
</dbReference>
<sequence>MLSALSIAEKARYLASPNPMVGAVIVKDNKIIGTGFTHKPGKDHAEIDAIKNVYNKFKDTAANRLKNSSIYVTLEPCSKQGRTPACTKSIIEEGIKEVYIGCKDPSQKGVEKLKDAGLKVKSGLLENESLELNRGFFSRINRKRPFVTCKIACSLDGGIGLKTGGSKWITSKESRADVHKLRANSDAILTGIGTVLADNPKLTVRNKESKRLGKGVHPKRYVLDSKLRLKGNEALLTDGLETTIFCHKLKKVDYQNSQIKIVEAAGKSKRVSLKKVMDYLNKEECNYLMVEAGSKINTSFITSKLIDELIFYVAPTTLGENKINFTEFESSFSNIGTIHLELKEINEIGPDIKLITKPIYS</sequence>
<dbReference type="AlphaFoldDB" id="A0A381SN33"/>
<dbReference type="PANTHER" id="PTHR38011">
    <property type="entry name" value="DIHYDROFOLATE REDUCTASE FAMILY PROTEIN (AFU_ORTHOLOGUE AFUA_8G06820)"/>
    <property type="match status" value="1"/>
</dbReference>
<dbReference type="GO" id="GO:0008270">
    <property type="term" value="F:zinc ion binding"/>
    <property type="evidence" value="ECO:0007669"/>
    <property type="project" value="InterPro"/>
</dbReference>
<evidence type="ECO:0000256" key="6">
    <source>
        <dbReference type="ARBA" id="ARBA00022857"/>
    </source>
</evidence>
<dbReference type="SUPFAM" id="SSF53927">
    <property type="entry name" value="Cytidine deaminase-like"/>
    <property type="match status" value="1"/>
</dbReference>
<dbReference type="NCBIfam" id="TIGR00326">
    <property type="entry name" value="eubact_ribD"/>
    <property type="match status" value="1"/>
</dbReference>
<organism evidence="10">
    <name type="scientific">marine metagenome</name>
    <dbReference type="NCBI Taxonomy" id="408172"/>
    <lineage>
        <taxon>unclassified sequences</taxon>
        <taxon>metagenomes</taxon>
        <taxon>ecological metagenomes</taxon>
    </lineage>
</organism>
<keyword evidence="6" id="KW-0521">NADP</keyword>
<reference evidence="10" key="1">
    <citation type="submission" date="2018-05" db="EMBL/GenBank/DDBJ databases">
        <authorList>
            <person name="Lanie J.A."/>
            <person name="Ng W.-L."/>
            <person name="Kazmierczak K.M."/>
            <person name="Andrzejewski T.M."/>
            <person name="Davidsen T.M."/>
            <person name="Wayne K.J."/>
            <person name="Tettelin H."/>
            <person name="Glass J.I."/>
            <person name="Rusch D."/>
            <person name="Podicherti R."/>
            <person name="Tsui H.-C.T."/>
            <person name="Winkler M.E."/>
        </authorList>
    </citation>
    <scope>NUCLEOTIDE SEQUENCE</scope>
</reference>
<dbReference type="InterPro" id="IPR002125">
    <property type="entry name" value="CMP_dCMP_dom"/>
</dbReference>
<dbReference type="GO" id="GO:0009231">
    <property type="term" value="P:riboflavin biosynthetic process"/>
    <property type="evidence" value="ECO:0007669"/>
    <property type="project" value="UniProtKB-UniPathway"/>
</dbReference>
<evidence type="ECO:0000256" key="1">
    <source>
        <dbReference type="ARBA" id="ARBA00004882"/>
    </source>
</evidence>
<protein>
    <recommendedName>
        <fullName evidence="9">CMP/dCMP-type deaminase domain-containing protein</fullName>
    </recommendedName>
</protein>
<evidence type="ECO:0000256" key="5">
    <source>
        <dbReference type="ARBA" id="ARBA00022833"/>
    </source>
</evidence>
<dbReference type="SUPFAM" id="SSF53597">
    <property type="entry name" value="Dihydrofolate reductase-like"/>
    <property type="match status" value="1"/>
</dbReference>
<comment type="pathway">
    <text evidence="2">Cofactor biosynthesis; riboflavin biosynthesis; 5-amino-6-(D-ribitylamino)uracil from GTP: step 3/4.</text>
</comment>
<proteinExistence type="predicted"/>
<dbReference type="CDD" id="cd01284">
    <property type="entry name" value="Riboflavin_deaminase-reductase"/>
    <property type="match status" value="1"/>
</dbReference>
<dbReference type="InterPro" id="IPR002734">
    <property type="entry name" value="RibDG_C"/>
</dbReference>
<evidence type="ECO:0000313" key="10">
    <source>
        <dbReference type="EMBL" id="SVA05396.1"/>
    </source>
</evidence>
<name>A0A381SN33_9ZZZZ</name>
<accession>A0A381SN33</accession>
<keyword evidence="3" id="KW-0686">Riboflavin biosynthesis</keyword>
<feature type="domain" description="CMP/dCMP-type deaminase" evidence="9">
    <location>
        <begin position="1"/>
        <end position="121"/>
    </location>
</feature>
<dbReference type="InterPro" id="IPR004794">
    <property type="entry name" value="Eubact_RibD"/>
</dbReference>
<dbReference type="GO" id="GO:0008835">
    <property type="term" value="F:diaminohydroxyphosphoribosylaminopyrimidine deaminase activity"/>
    <property type="evidence" value="ECO:0007669"/>
    <property type="project" value="InterPro"/>
</dbReference>
<dbReference type="InterPro" id="IPR016192">
    <property type="entry name" value="APOBEC/CMP_deaminase_Zn-bd"/>
</dbReference>
<dbReference type="InterPro" id="IPR024072">
    <property type="entry name" value="DHFR-like_dom_sf"/>
</dbReference>
<dbReference type="InterPro" id="IPR016193">
    <property type="entry name" value="Cytidine_deaminase-like"/>
</dbReference>
<dbReference type="GO" id="GO:0008703">
    <property type="term" value="F:5-amino-6-(5-phosphoribosylamino)uracil reductase activity"/>
    <property type="evidence" value="ECO:0007669"/>
    <property type="project" value="InterPro"/>
</dbReference>
<evidence type="ECO:0000256" key="3">
    <source>
        <dbReference type="ARBA" id="ARBA00022619"/>
    </source>
</evidence>